<accession>D9SH45</accession>
<dbReference type="HOGENOM" id="CLU_081536_0_0_4"/>
<dbReference type="OrthoDB" id="119238at2"/>
<dbReference type="STRING" id="395494.Galf_1832"/>
<keyword evidence="2" id="KW-1185">Reference proteome</keyword>
<evidence type="ECO:0000313" key="1">
    <source>
        <dbReference type="EMBL" id="ADL55842.1"/>
    </source>
</evidence>
<dbReference type="RefSeq" id="WP_013293776.1">
    <property type="nucleotide sequence ID" value="NC_014394.1"/>
</dbReference>
<dbReference type="eggNOG" id="ENOG5032UUC">
    <property type="taxonomic scope" value="Bacteria"/>
</dbReference>
<name>D9SH45_GALCS</name>
<evidence type="ECO:0008006" key="3">
    <source>
        <dbReference type="Google" id="ProtNLM"/>
    </source>
</evidence>
<dbReference type="Proteomes" id="UP000001235">
    <property type="component" value="Chromosome"/>
</dbReference>
<dbReference type="EMBL" id="CP002159">
    <property type="protein sequence ID" value="ADL55842.1"/>
    <property type="molecule type" value="Genomic_DNA"/>
</dbReference>
<proteinExistence type="predicted"/>
<reference evidence="1 2" key="1">
    <citation type="submission" date="2010-08" db="EMBL/GenBank/DDBJ databases">
        <title>Complete sequence of Gallionella capsiferriformans ES-2.</title>
        <authorList>
            <consortium name="US DOE Joint Genome Institute"/>
            <person name="Lucas S."/>
            <person name="Copeland A."/>
            <person name="Lapidus A."/>
            <person name="Cheng J.-F."/>
            <person name="Bruce D."/>
            <person name="Goodwin L."/>
            <person name="Pitluck S."/>
            <person name="Chertkov O."/>
            <person name="Davenport K.W."/>
            <person name="Detter J.C."/>
            <person name="Han C."/>
            <person name="Tapia R."/>
            <person name="Land M."/>
            <person name="Hauser L."/>
            <person name="Chang Y.-J."/>
            <person name="Jeffries C."/>
            <person name="Kyrpides N."/>
            <person name="Ivanova N."/>
            <person name="Mikhailova N."/>
            <person name="Shelobolina E.S."/>
            <person name="Picardal F."/>
            <person name="Roden E."/>
            <person name="Emerson D."/>
            <person name="Woyke T."/>
        </authorList>
    </citation>
    <scope>NUCLEOTIDE SEQUENCE [LARGE SCALE GENOMIC DNA]</scope>
    <source>
        <strain evidence="1 2">ES-2</strain>
    </source>
</reference>
<gene>
    <name evidence="1" type="ordered locus">Galf_1832</name>
</gene>
<organism evidence="1 2">
    <name type="scientific">Gallionella capsiferriformans (strain ES-2)</name>
    <name type="common">Gallionella ferruginea capsiferriformans (strain ES-2)</name>
    <dbReference type="NCBI Taxonomy" id="395494"/>
    <lineage>
        <taxon>Bacteria</taxon>
        <taxon>Pseudomonadati</taxon>
        <taxon>Pseudomonadota</taxon>
        <taxon>Betaproteobacteria</taxon>
        <taxon>Nitrosomonadales</taxon>
        <taxon>Gallionellaceae</taxon>
        <taxon>Gallionella</taxon>
    </lineage>
</organism>
<dbReference type="AlphaFoldDB" id="D9SH45"/>
<dbReference type="KEGG" id="gca:Galf_1832"/>
<evidence type="ECO:0000313" key="2">
    <source>
        <dbReference type="Proteomes" id="UP000001235"/>
    </source>
</evidence>
<sequence>MEINVHFACTCGAFVEENIYVSEENLATDTTPCNSWKVLICDGCAKDYEAAIISTQNELDVSIDGAVSLEYEVVDNHEYDEISWTIESTQQLETYTKISRDVVLLLQLKIPDEAKNTLYNMLYAQVVTVVEAYLSGIFIHTVINSDDLIRKLVESDPELAKKQFSLNEIFSKWNELKFIVAKHLKDIIFHDLKKIKPMYFSVLEIDFGDIGWLFKAVLIRHDCVHRNGVDKEGNPTGIDESMIIDLIKNCASLVAAIDEQIQFRNLT</sequence>
<protein>
    <recommendedName>
        <fullName evidence="3">RiboL-PSP-HEPN domain-containing protein</fullName>
    </recommendedName>
</protein>